<proteinExistence type="inferred from homology"/>
<dbReference type="EC" id="2.7.9.2" evidence="5"/>
<comment type="catalytic activity">
    <reaction evidence="14">
        <text>pyruvate + ATP + H2O = phosphoenolpyruvate + AMP + phosphate + 2 H(+)</text>
        <dbReference type="Rhea" id="RHEA:11364"/>
        <dbReference type="ChEBI" id="CHEBI:15361"/>
        <dbReference type="ChEBI" id="CHEBI:15377"/>
        <dbReference type="ChEBI" id="CHEBI:15378"/>
        <dbReference type="ChEBI" id="CHEBI:30616"/>
        <dbReference type="ChEBI" id="CHEBI:43474"/>
        <dbReference type="ChEBI" id="CHEBI:58702"/>
        <dbReference type="ChEBI" id="CHEBI:456215"/>
        <dbReference type="EC" id="2.7.9.2"/>
    </reaction>
</comment>
<evidence type="ECO:0000256" key="4">
    <source>
        <dbReference type="ARBA" id="ARBA00007837"/>
    </source>
</evidence>
<dbReference type="GO" id="GO:0046872">
    <property type="term" value="F:metal ion binding"/>
    <property type="evidence" value="ECO:0007669"/>
    <property type="project" value="UniProtKB-KW"/>
</dbReference>
<dbReference type="SUPFAM" id="SSF56059">
    <property type="entry name" value="Glutathione synthetase ATP-binding domain-like"/>
    <property type="match status" value="1"/>
</dbReference>
<evidence type="ECO:0000256" key="3">
    <source>
        <dbReference type="ARBA" id="ARBA00004742"/>
    </source>
</evidence>
<dbReference type="InterPro" id="IPR013815">
    <property type="entry name" value="ATP_grasp_subdomain_1"/>
</dbReference>
<dbReference type="InterPro" id="IPR002192">
    <property type="entry name" value="PPDK_AMP/ATP-bd"/>
</dbReference>
<dbReference type="PANTHER" id="PTHR43030">
    <property type="entry name" value="PHOSPHOENOLPYRUVATE SYNTHASE"/>
    <property type="match status" value="1"/>
</dbReference>
<feature type="domain" description="Pyruvate phosphate dikinase AMP/ATP-binding" evidence="16">
    <location>
        <begin position="137"/>
        <end position="449"/>
    </location>
</feature>
<feature type="domain" description="PEP-utilising enzyme mobile" evidence="15">
    <location>
        <begin position="483"/>
        <end position="553"/>
    </location>
</feature>
<keyword evidence="9" id="KW-0547">Nucleotide-binding</keyword>
<dbReference type="Gene3D" id="3.30.1490.20">
    <property type="entry name" value="ATP-grasp fold, A domain"/>
    <property type="match status" value="1"/>
</dbReference>
<evidence type="ECO:0000259" key="15">
    <source>
        <dbReference type="Pfam" id="PF00391"/>
    </source>
</evidence>
<comment type="caution">
    <text evidence="17">The sequence shown here is derived from an EMBL/GenBank/DDBJ whole genome shotgun (WGS) entry which is preliminary data.</text>
</comment>
<dbReference type="Gene3D" id="3.30.470.20">
    <property type="entry name" value="ATP-grasp fold, B domain"/>
    <property type="match status" value="1"/>
</dbReference>
<evidence type="ECO:0000256" key="1">
    <source>
        <dbReference type="ARBA" id="ARBA00001946"/>
    </source>
</evidence>
<evidence type="ECO:0000256" key="8">
    <source>
        <dbReference type="ARBA" id="ARBA00022723"/>
    </source>
</evidence>
<sequence>MRRWLRKQLDRQLGKLRQARQQRKTDSQQLLKARYHVFRALLASNNRAVDCLTEISIHLRLQGDSLGLAQLIHRLIEETAEMIARLENLASGRYRGLQVAHHAVAQRLQATLAGLTSSGNVPSVLPLAQIHSGLKDQTGNKAAALAELRKNGLPVPDGFVITLAGCRFFLEHGGLSMELVHLLATQGADKEKNVSSATAAQVKGLITGAVIPPVLAEEITEAARVFFENGKPLAVRSSSISEDGRHHSFAGQFSSVLNVCDAAQFLEAFKQVVASNFNARSLAYRLNAGLDPLRFDMAVLCLEMVEARAAGVLLTRSPQEPESGQMLISAVPGLGEAAVSGSAATDLYLVNADGQVDWTRSTIADKERLLVCEKAGGVVWQELAVEARNQPVLGEGELRSLAGWGRELEKREGMPLDLEWAVNPEGAVVILQVRPMTTMGIQTGDNREEKSSPLLQGVISSGGRASGRVLLVKSRRDFEHLPQEPVVLVMHQSFVEAANLLGQVAAVLVELGSPADHLACVAREQETPMLCGMQEASAVLSEGQWLTVDGSHGRVYKATADEIAATEKRWQNGPPQPHRMRVPLPPLHRELQELVTVLHLTDAYGPTFSILECKSLHDIVRFVHEKAVLAMFHAGDELLEENFGAVHAIDAPVPFFVSVIDMGGGLALTGPLRRRIPPEAVVSRPFQALWQGITTPGLHWGPPPGGAPMGSVMSSFLTDQKSERPIGMPNYAMVSRDYCNMNARMDFHFIMIDAVASLEPRSNHIKFRFKGGGTSLERRRRRALCIGEIFEQHGFFVDVKEDLVNASLQGASREAIEEKLVMVGRILGFTRLLDAAMGTDAMIPAVARAFMEGNYALVGLTDNEETAQVAG</sequence>
<dbReference type="GO" id="GO:0008986">
    <property type="term" value="F:pyruvate, water dikinase activity"/>
    <property type="evidence" value="ECO:0007669"/>
    <property type="project" value="UniProtKB-EC"/>
</dbReference>
<evidence type="ECO:0000256" key="12">
    <source>
        <dbReference type="ARBA" id="ARBA00022842"/>
    </source>
</evidence>
<dbReference type="InterPro" id="IPR008279">
    <property type="entry name" value="PEP-util_enz_mobile_dom"/>
</dbReference>
<dbReference type="SUPFAM" id="SSF52009">
    <property type="entry name" value="Phosphohistidine domain"/>
    <property type="match status" value="1"/>
</dbReference>
<evidence type="ECO:0000256" key="13">
    <source>
        <dbReference type="ARBA" id="ARBA00033470"/>
    </source>
</evidence>
<dbReference type="GO" id="GO:0005524">
    <property type="term" value="F:ATP binding"/>
    <property type="evidence" value="ECO:0007669"/>
    <property type="project" value="UniProtKB-KW"/>
</dbReference>
<evidence type="ECO:0000256" key="10">
    <source>
        <dbReference type="ARBA" id="ARBA00022777"/>
    </source>
</evidence>
<evidence type="ECO:0000256" key="6">
    <source>
        <dbReference type="ARBA" id="ARBA00021623"/>
    </source>
</evidence>
<comment type="cofactor">
    <cofactor evidence="1">
        <name>Mg(2+)</name>
        <dbReference type="ChEBI" id="CHEBI:18420"/>
    </cofactor>
</comment>
<dbReference type="AlphaFoldDB" id="A0A9X4MJI1"/>
<dbReference type="Gene3D" id="3.50.30.10">
    <property type="entry name" value="Phosphohistidine domain"/>
    <property type="match status" value="1"/>
</dbReference>
<dbReference type="EMBL" id="JAPHEH010000001">
    <property type="protein sequence ID" value="MDG4476668.1"/>
    <property type="molecule type" value="Genomic_DNA"/>
</dbReference>
<comment type="pathway">
    <text evidence="3">Carbohydrate biosynthesis; gluconeogenesis.</text>
</comment>
<evidence type="ECO:0000313" key="17">
    <source>
        <dbReference type="EMBL" id="MDG4476668.1"/>
    </source>
</evidence>
<reference evidence="17" key="2">
    <citation type="submission" date="2022-10" db="EMBL/GenBank/DDBJ databases">
        <authorList>
            <person name="Aronson H.S."/>
        </authorList>
    </citation>
    <scope>NUCLEOTIDE SEQUENCE</scope>
    <source>
        <strain evidence="17">RS19-109</strain>
    </source>
</reference>
<gene>
    <name evidence="17" type="ORF">OLX77_10945</name>
</gene>
<evidence type="ECO:0000256" key="9">
    <source>
        <dbReference type="ARBA" id="ARBA00022741"/>
    </source>
</evidence>
<evidence type="ECO:0000256" key="7">
    <source>
        <dbReference type="ARBA" id="ARBA00022679"/>
    </source>
</evidence>
<accession>A0A9X4MJI1</accession>
<organism evidence="17 18">
    <name type="scientific">Thiovibrio frasassiensis</name>
    <dbReference type="NCBI Taxonomy" id="2984131"/>
    <lineage>
        <taxon>Bacteria</taxon>
        <taxon>Pseudomonadati</taxon>
        <taxon>Thermodesulfobacteriota</taxon>
        <taxon>Desulfobulbia</taxon>
        <taxon>Desulfobulbales</taxon>
        <taxon>Thiovibrionaceae</taxon>
        <taxon>Thiovibrio</taxon>
    </lineage>
</organism>
<keyword evidence="18" id="KW-1185">Reference proteome</keyword>
<dbReference type="Pfam" id="PF01326">
    <property type="entry name" value="PPDK_N"/>
    <property type="match status" value="1"/>
</dbReference>
<evidence type="ECO:0000256" key="11">
    <source>
        <dbReference type="ARBA" id="ARBA00022840"/>
    </source>
</evidence>
<evidence type="ECO:0000259" key="16">
    <source>
        <dbReference type="Pfam" id="PF01326"/>
    </source>
</evidence>
<keyword evidence="7" id="KW-0808">Transferase</keyword>
<reference evidence="17" key="1">
    <citation type="journal article" date="2022" name="bioRxiv">
        <title>Thiovibrio frasassiensisgen. nov., sp. nov., an autotrophic, elemental sulfur disproportionating bacterium isolated from sulfidic karst sediment, and proposal of Thiovibrionaceae fam. nov.</title>
        <authorList>
            <person name="Aronson H."/>
            <person name="Thomas C."/>
            <person name="Bhattacharyya M."/>
            <person name="Eckstein S."/>
            <person name="Jensen S."/>
            <person name="Barco R."/>
            <person name="Macalady J."/>
            <person name="Amend J."/>
        </authorList>
    </citation>
    <scope>NUCLEOTIDE SEQUENCE</scope>
    <source>
        <strain evidence="17">RS19-109</strain>
    </source>
</reference>
<keyword evidence="10" id="KW-0418">Kinase</keyword>
<dbReference type="PANTHER" id="PTHR43030:SF1">
    <property type="entry name" value="PHOSPHOENOLPYRUVATE SYNTHASE"/>
    <property type="match status" value="1"/>
</dbReference>
<evidence type="ECO:0000313" key="18">
    <source>
        <dbReference type="Proteomes" id="UP001154240"/>
    </source>
</evidence>
<name>A0A9X4MJI1_9BACT</name>
<dbReference type="RefSeq" id="WP_307633633.1">
    <property type="nucleotide sequence ID" value="NZ_JAPHEH010000001.1"/>
</dbReference>
<dbReference type="InterPro" id="IPR006319">
    <property type="entry name" value="PEP_synth"/>
</dbReference>
<keyword evidence="12" id="KW-0460">Magnesium</keyword>
<keyword evidence="11" id="KW-0067">ATP-binding</keyword>
<evidence type="ECO:0000256" key="2">
    <source>
        <dbReference type="ARBA" id="ARBA00002988"/>
    </source>
</evidence>
<comment type="function">
    <text evidence="2">Catalyzes the phosphorylation of pyruvate to phosphoenolpyruvate.</text>
</comment>
<evidence type="ECO:0000256" key="5">
    <source>
        <dbReference type="ARBA" id="ARBA00011996"/>
    </source>
</evidence>
<dbReference type="Proteomes" id="UP001154240">
    <property type="component" value="Unassembled WGS sequence"/>
</dbReference>
<comment type="similarity">
    <text evidence="4">Belongs to the PEP-utilizing enzyme family.</text>
</comment>
<evidence type="ECO:0000256" key="14">
    <source>
        <dbReference type="ARBA" id="ARBA00047700"/>
    </source>
</evidence>
<keyword evidence="8" id="KW-0479">Metal-binding</keyword>
<dbReference type="Pfam" id="PF00391">
    <property type="entry name" value="PEP-utilizers"/>
    <property type="match status" value="1"/>
</dbReference>
<protein>
    <recommendedName>
        <fullName evidence="6">Phosphoenolpyruvate synthase</fullName>
        <ecNumber evidence="5">2.7.9.2</ecNumber>
    </recommendedName>
    <alternativeName>
        <fullName evidence="13">Pyruvate, water dikinase</fullName>
    </alternativeName>
</protein>
<dbReference type="InterPro" id="IPR036637">
    <property type="entry name" value="Phosphohistidine_dom_sf"/>
</dbReference>